<dbReference type="PANTHER" id="PTHR12011">
    <property type="entry name" value="ADHESION G-PROTEIN COUPLED RECEPTOR"/>
    <property type="match status" value="1"/>
</dbReference>
<feature type="transmembrane region" description="Helical" evidence="6">
    <location>
        <begin position="752"/>
        <end position="773"/>
    </location>
</feature>
<evidence type="ECO:0000313" key="10">
    <source>
        <dbReference type="Proteomes" id="UP000290572"/>
    </source>
</evidence>
<reference evidence="9 10" key="1">
    <citation type="submission" date="2018-03" db="EMBL/GenBank/DDBJ databases">
        <title>Draft genome sequence of Rohu Carp (Labeo rohita).</title>
        <authorList>
            <person name="Das P."/>
            <person name="Kushwaha B."/>
            <person name="Joshi C.G."/>
            <person name="Kumar D."/>
            <person name="Nagpure N.S."/>
            <person name="Sahoo L."/>
            <person name="Das S.P."/>
            <person name="Bit A."/>
            <person name="Patnaik S."/>
            <person name="Meher P.K."/>
            <person name="Jayasankar P."/>
            <person name="Koringa P.G."/>
            <person name="Patel N.V."/>
            <person name="Hinsu A.T."/>
            <person name="Kumar R."/>
            <person name="Pandey M."/>
            <person name="Agarwal S."/>
            <person name="Srivastava S."/>
            <person name="Singh M."/>
            <person name="Iquebal M.A."/>
            <person name="Jaiswal S."/>
            <person name="Angadi U.B."/>
            <person name="Kumar N."/>
            <person name="Raza M."/>
            <person name="Shah T.M."/>
            <person name="Rai A."/>
            <person name="Jena J.K."/>
        </authorList>
    </citation>
    <scope>NUCLEOTIDE SEQUENCE [LARGE SCALE GENOMIC DNA]</scope>
    <source>
        <strain evidence="9">DASCIFA01</strain>
        <tissue evidence="9">Testis</tissue>
    </source>
</reference>
<evidence type="ECO:0000259" key="8">
    <source>
        <dbReference type="PROSITE" id="PS50261"/>
    </source>
</evidence>
<dbReference type="Proteomes" id="UP000290572">
    <property type="component" value="Unassembled WGS sequence"/>
</dbReference>
<dbReference type="PROSITE" id="PS50221">
    <property type="entry name" value="GAIN_B"/>
    <property type="match status" value="1"/>
</dbReference>
<dbReference type="Pfam" id="PF00002">
    <property type="entry name" value="7tm_2"/>
    <property type="match status" value="2"/>
</dbReference>
<feature type="transmembrane region" description="Helical" evidence="6">
    <location>
        <begin position="523"/>
        <end position="543"/>
    </location>
</feature>
<feature type="domain" description="G-protein coupled receptors family 2 profile 2" evidence="8">
    <location>
        <begin position="168"/>
        <end position="421"/>
    </location>
</feature>
<feature type="transmembrane region" description="Helical" evidence="6">
    <location>
        <begin position="629"/>
        <end position="653"/>
    </location>
</feature>
<evidence type="ECO:0000313" key="9">
    <source>
        <dbReference type="EMBL" id="RXN26865.1"/>
    </source>
</evidence>
<feature type="transmembrane region" description="Helical" evidence="6">
    <location>
        <begin position="330"/>
        <end position="352"/>
    </location>
</feature>
<proteinExistence type="predicted"/>
<name>A0A498NC00_LABRO</name>
<dbReference type="STRING" id="84645.A0A498NC00"/>
<evidence type="ECO:0000256" key="5">
    <source>
        <dbReference type="ARBA" id="ARBA00023157"/>
    </source>
</evidence>
<dbReference type="GO" id="GO:0004930">
    <property type="term" value="F:G protein-coupled receptor activity"/>
    <property type="evidence" value="ECO:0007669"/>
    <property type="project" value="InterPro"/>
</dbReference>
<dbReference type="SMART" id="SM00303">
    <property type="entry name" value="GPS"/>
    <property type="match status" value="2"/>
</dbReference>
<feature type="domain" description="G-protein coupled receptors family 2 profile 2" evidence="8">
    <location>
        <begin position="521"/>
        <end position="776"/>
    </location>
</feature>
<dbReference type="GO" id="GO:0007189">
    <property type="term" value="P:adenylate cyclase-activating G protein-coupled receptor signaling pathway"/>
    <property type="evidence" value="ECO:0007669"/>
    <property type="project" value="TreeGrafter"/>
</dbReference>
<sequence length="805" mass="91451">MCKEVIFHEAVLDTYIRVEKKAINSIVNMTIPEQSKNYYEEDISMTVVKIYLNTTNGFVPIAAPSTKVRNKFFTSKVIRIEVPDRDIANLKKPLKMNFKINSTKDPSASTYTVSCQFYDEKGDKTWKTDGCETAMISDDVVECSCDHMTPFAVLLVDLKISKNQWEILSYISYTGCSLSAFFSASTVLMFIFNGNARAEVSSSIHVSLSGALFLLNMSFMFSEWAATWTVKEVCVFIAATIHYSLLCSFTWMAIEALHLYLLLIRVFNIYIKHYMVKLSLIGWGVPAVIVGCLLSVNNIYGISNSILSDTNTTNQICWIKEPRVLYGVSVSYFSIVFLFNLGILITVSRQIFKLRKMGNRHNKMPVCKDLGTVLSLMCLLGTTWGLAFFSSGYTNYPILYLFCILNTMQGVLCRMVPGQCQKNVHPENNILLCIEAGMRNCSFGMLRSPKPDYFSKTISSESQHGICVYWHFDKNGKGNWRTDGCTTSIDNRDFVCSCNRLGLLAVLINPEIPEVSHIVCVNYISYVGSALSTAFTALAIVMFLCQRKKQCEHSVIIHMQLSGSLYLLHFSFLRNMWFSGQRDVNLVCQGLGLLLHWCLLATFTWTAIEGFHPYLLLVRVFNIYIKRYLLKLSLVGWGVPTITVMICGMTKVYGKYTFYTDKQSSTLTPLCWITTQTVSYITVNLLGLVIFFNAVMLGMVLVKMCQLRSPALPIKVHWRRAWKEWVFLLGFCCVLGVPWILAFFNYGPLSLLSLYAFTILNSFQGVYIFLWFWTVMCQTQKEEHSSSNGAIQVNFNSNEEYVTTK</sequence>
<gene>
    <name evidence="9" type="ORF">ROHU_005504</name>
</gene>
<accession>A0A498NC00</accession>
<feature type="transmembrane region" description="Helical" evidence="6">
    <location>
        <begin position="593"/>
        <end position="617"/>
    </location>
</feature>
<keyword evidence="5" id="KW-1015">Disulfide bond</keyword>
<dbReference type="Gene3D" id="2.60.220.50">
    <property type="match status" value="2"/>
</dbReference>
<organism evidence="9 10">
    <name type="scientific">Labeo rohita</name>
    <name type="common">Indian major carp</name>
    <name type="synonym">Cyprinus rohita</name>
    <dbReference type="NCBI Taxonomy" id="84645"/>
    <lineage>
        <taxon>Eukaryota</taxon>
        <taxon>Metazoa</taxon>
        <taxon>Chordata</taxon>
        <taxon>Craniata</taxon>
        <taxon>Vertebrata</taxon>
        <taxon>Euteleostomi</taxon>
        <taxon>Actinopterygii</taxon>
        <taxon>Neopterygii</taxon>
        <taxon>Teleostei</taxon>
        <taxon>Ostariophysi</taxon>
        <taxon>Cypriniformes</taxon>
        <taxon>Cyprinidae</taxon>
        <taxon>Labeoninae</taxon>
        <taxon>Labeonini</taxon>
        <taxon>Labeo</taxon>
    </lineage>
</organism>
<keyword evidence="3 6" id="KW-1133">Transmembrane helix</keyword>
<dbReference type="Pfam" id="PF01825">
    <property type="entry name" value="GPS"/>
    <property type="match status" value="2"/>
</dbReference>
<feature type="domain" description="GAIN-B" evidence="7">
    <location>
        <begin position="1"/>
        <end position="161"/>
    </location>
</feature>
<dbReference type="GO" id="GO:0007166">
    <property type="term" value="P:cell surface receptor signaling pathway"/>
    <property type="evidence" value="ECO:0007669"/>
    <property type="project" value="InterPro"/>
</dbReference>
<dbReference type="AlphaFoldDB" id="A0A498NC00"/>
<keyword evidence="4 6" id="KW-0472">Membrane</keyword>
<comment type="subcellular location">
    <subcellularLocation>
        <location evidence="1">Membrane</location>
        <topology evidence="1">Multi-pass membrane protein</topology>
    </subcellularLocation>
</comment>
<keyword evidence="2 6" id="KW-0812">Transmembrane</keyword>
<evidence type="ECO:0000256" key="4">
    <source>
        <dbReference type="ARBA" id="ARBA00023136"/>
    </source>
</evidence>
<dbReference type="Gene3D" id="1.20.1070.10">
    <property type="entry name" value="Rhodopsin 7-helix transmembrane proteins"/>
    <property type="match status" value="2"/>
</dbReference>
<keyword evidence="9" id="KW-0675">Receptor</keyword>
<dbReference type="InterPro" id="IPR046338">
    <property type="entry name" value="GAIN_dom_sf"/>
</dbReference>
<dbReference type="PRINTS" id="PR00249">
    <property type="entry name" value="GPCRSECRETIN"/>
</dbReference>
<dbReference type="InterPro" id="IPR000832">
    <property type="entry name" value="GPCR_2_secretin-like"/>
</dbReference>
<dbReference type="InterPro" id="IPR017981">
    <property type="entry name" value="GPCR_2-like_7TM"/>
</dbReference>
<evidence type="ECO:0000256" key="2">
    <source>
        <dbReference type="ARBA" id="ARBA00022692"/>
    </source>
</evidence>
<evidence type="ECO:0000256" key="3">
    <source>
        <dbReference type="ARBA" id="ARBA00022989"/>
    </source>
</evidence>
<dbReference type="InterPro" id="IPR057244">
    <property type="entry name" value="GAIN_B"/>
</dbReference>
<dbReference type="PANTHER" id="PTHR12011:SF454">
    <property type="entry name" value="ADHESION G-PROTEIN COUPLED RECEPTOR G5-LIKE"/>
    <property type="match status" value="1"/>
</dbReference>
<keyword evidence="10" id="KW-1185">Reference proteome</keyword>
<evidence type="ECO:0000256" key="6">
    <source>
        <dbReference type="SAM" id="Phobius"/>
    </source>
</evidence>
<feature type="transmembrane region" description="Helical" evidence="6">
    <location>
        <begin position="275"/>
        <end position="296"/>
    </location>
</feature>
<evidence type="ECO:0000259" key="7">
    <source>
        <dbReference type="PROSITE" id="PS50221"/>
    </source>
</evidence>
<feature type="transmembrane region" description="Helical" evidence="6">
    <location>
        <begin position="373"/>
        <end position="393"/>
    </location>
</feature>
<dbReference type="PROSITE" id="PS50261">
    <property type="entry name" value="G_PROTEIN_RECEP_F2_4"/>
    <property type="match status" value="2"/>
</dbReference>
<comment type="caution">
    <text evidence="9">The sequence shown here is derived from an EMBL/GenBank/DDBJ whole genome shotgun (WGS) entry which is preliminary data.</text>
</comment>
<dbReference type="InterPro" id="IPR000203">
    <property type="entry name" value="GPS"/>
</dbReference>
<feature type="transmembrane region" description="Helical" evidence="6">
    <location>
        <begin position="555"/>
        <end position="573"/>
    </location>
</feature>
<protein>
    <submittedName>
        <fullName evidence="9">Adhesion G-coupled receptor G3-like protein</fullName>
    </submittedName>
</protein>
<feature type="transmembrane region" description="Helical" evidence="6">
    <location>
        <begin position="170"/>
        <end position="192"/>
    </location>
</feature>
<evidence type="ECO:0000256" key="1">
    <source>
        <dbReference type="ARBA" id="ARBA00004141"/>
    </source>
</evidence>
<feature type="transmembrane region" description="Helical" evidence="6">
    <location>
        <begin position="204"/>
        <end position="221"/>
    </location>
</feature>
<dbReference type="GO" id="GO:0005886">
    <property type="term" value="C:plasma membrane"/>
    <property type="evidence" value="ECO:0007669"/>
    <property type="project" value="TreeGrafter"/>
</dbReference>
<feature type="transmembrane region" description="Helical" evidence="6">
    <location>
        <begin position="725"/>
        <end position="746"/>
    </location>
</feature>
<feature type="transmembrane region" description="Helical" evidence="6">
    <location>
        <begin position="685"/>
        <end position="704"/>
    </location>
</feature>
<dbReference type="EMBL" id="QBIY01012091">
    <property type="protein sequence ID" value="RXN26865.1"/>
    <property type="molecule type" value="Genomic_DNA"/>
</dbReference>
<feature type="transmembrane region" description="Helical" evidence="6">
    <location>
        <begin position="241"/>
        <end position="263"/>
    </location>
</feature>